<dbReference type="InterPro" id="IPR007197">
    <property type="entry name" value="rSAM"/>
</dbReference>
<dbReference type="GO" id="GO:0003824">
    <property type="term" value="F:catalytic activity"/>
    <property type="evidence" value="ECO:0007669"/>
    <property type="project" value="InterPro"/>
</dbReference>
<comment type="caution">
    <text evidence="1">The sequence shown here is derived from an EMBL/GenBank/DDBJ whole genome shotgun (WGS) entry which is preliminary data.</text>
</comment>
<dbReference type="InterPro" id="IPR058240">
    <property type="entry name" value="rSAM_sf"/>
</dbReference>
<dbReference type="GO" id="GO:0051536">
    <property type="term" value="F:iron-sulfur cluster binding"/>
    <property type="evidence" value="ECO:0007669"/>
    <property type="project" value="InterPro"/>
</dbReference>
<sequence>MIRVFPRKTKWTPTDELSFVGDPQLWRPPIQPVYISCAFTWDKKESERLKRSWLRFYQDVRIGGPAYDDKGDEFVSGRFLKEGVTITSRGCSKNCPYCFVPKREGKIREYPIKDGWVLQDNNILACSELHQRNVFEMLRRQTKQIDFNGGLDPDLLENWHVKEFETLRVRHFWFSCDTPSSIGPLERTADLMSDFKQWQKRCYVLIGFNDESQREAEERLNRIFEMGFLPFAQLYQNDIKTSWSKDWDRLQRKWCRPAAYKSRRSVI</sequence>
<organism evidence="1">
    <name type="scientific">marine sediment metagenome</name>
    <dbReference type="NCBI Taxonomy" id="412755"/>
    <lineage>
        <taxon>unclassified sequences</taxon>
        <taxon>metagenomes</taxon>
        <taxon>ecological metagenomes</taxon>
    </lineage>
</organism>
<name>A0A0F9NNR8_9ZZZZ</name>
<accession>A0A0F9NNR8</accession>
<dbReference type="SUPFAM" id="SSF102114">
    <property type="entry name" value="Radical SAM enzymes"/>
    <property type="match status" value="1"/>
</dbReference>
<evidence type="ECO:0000313" key="1">
    <source>
        <dbReference type="EMBL" id="KKN19539.1"/>
    </source>
</evidence>
<gene>
    <name evidence="1" type="ORF">LCGC14_0944740</name>
</gene>
<reference evidence="1" key="1">
    <citation type="journal article" date="2015" name="Nature">
        <title>Complex archaea that bridge the gap between prokaryotes and eukaryotes.</title>
        <authorList>
            <person name="Spang A."/>
            <person name="Saw J.H."/>
            <person name="Jorgensen S.L."/>
            <person name="Zaremba-Niedzwiedzka K."/>
            <person name="Martijn J."/>
            <person name="Lind A.E."/>
            <person name="van Eijk R."/>
            <person name="Schleper C."/>
            <person name="Guy L."/>
            <person name="Ettema T.J."/>
        </authorList>
    </citation>
    <scope>NUCLEOTIDE SEQUENCE</scope>
</reference>
<protein>
    <recommendedName>
        <fullName evidence="2">Elp3/MiaA/NifB-like radical SAM core domain-containing protein</fullName>
    </recommendedName>
</protein>
<evidence type="ECO:0008006" key="2">
    <source>
        <dbReference type="Google" id="ProtNLM"/>
    </source>
</evidence>
<dbReference type="EMBL" id="LAZR01003325">
    <property type="protein sequence ID" value="KKN19539.1"/>
    <property type="molecule type" value="Genomic_DNA"/>
</dbReference>
<dbReference type="AlphaFoldDB" id="A0A0F9NNR8"/>
<proteinExistence type="predicted"/>
<dbReference type="SFLD" id="SFLDS00029">
    <property type="entry name" value="Radical_SAM"/>
    <property type="match status" value="1"/>
</dbReference>